<organism evidence="1 2">
    <name type="scientific">Granulicella aggregans</name>
    <dbReference type="NCBI Taxonomy" id="474949"/>
    <lineage>
        <taxon>Bacteria</taxon>
        <taxon>Pseudomonadati</taxon>
        <taxon>Acidobacteriota</taxon>
        <taxon>Terriglobia</taxon>
        <taxon>Terriglobales</taxon>
        <taxon>Acidobacteriaceae</taxon>
        <taxon>Granulicella</taxon>
    </lineage>
</organism>
<sequence>MSSPLETRAANASILGYHYQLDKALLEIFSSKIAGAQVTVEGVEDVDVNAEGIHKAIQCKYYEAQKGTPSTLRKPIQSMLLEFKADLKKNWAFHLYVYYGHTSKLPTLTLITLKSILTYKEAKVTRRFHEDNCFSDDELERFLKHFTLTPGPSHVDQQKQLHKAISAHFSSTPVETANFYYPKSLAVVLGIATKLSREQRTVKPADVLKEIKHASIAITTPWLVRMLGTEKAYQFIQRTLKHASLFSSTRDRSVIIDLDEARGPGLVQMTLADFIEKLALHSFCVGKTLWSAKPWTVIVNTRIEELTQTKQQLLKQGIVFNDGYELVQFTPKVFTDTPIINRHSVREKPSNKIGRASYTIRLVSFHAAAPYLNDLSLGDSLICVSDPDVQSKVSAACGTKVNIGGEWSRSMILSLIAR</sequence>
<gene>
    <name evidence="1" type="ORF">HDF16_005771</name>
</gene>
<evidence type="ECO:0000313" key="1">
    <source>
        <dbReference type="EMBL" id="MBB5061035.1"/>
    </source>
</evidence>
<accession>A0A7W7ZJE2</accession>
<proteinExistence type="predicted"/>
<dbReference type="RefSeq" id="WP_184223698.1">
    <property type="nucleotide sequence ID" value="NZ_JACHIP010000025.1"/>
</dbReference>
<comment type="caution">
    <text evidence="1">The sequence shown here is derived from an EMBL/GenBank/DDBJ whole genome shotgun (WGS) entry which is preliminary data.</text>
</comment>
<dbReference type="EMBL" id="JACHIP010000025">
    <property type="protein sequence ID" value="MBB5061035.1"/>
    <property type="molecule type" value="Genomic_DNA"/>
</dbReference>
<reference evidence="1 2" key="1">
    <citation type="submission" date="2020-08" db="EMBL/GenBank/DDBJ databases">
        <title>Genomic Encyclopedia of Type Strains, Phase IV (KMG-V): Genome sequencing to study the core and pangenomes of soil and plant-associated prokaryotes.</title>
        <authorList>
            <person name="Whitman W."/>
        </authorList>
    </citation>
    <scope>NUCLEOTIDE SEQUENCE [LARGE SCALE GENOMIC DNA]</scope>
    <source>
        <strain evidence="1 2">M8UP14</strain>
    </source>
</reference>
<dbReference type="Proteomes" id="UP000540989">
    <property type="component" value="Unassembled WGS sequence"/>
</dbReference>
<dbReference type="AlphaFoldDB" id="A0A7W7ZJE2"/>
<name>A0A7W7ZJE2_9BACT</name>
<keyword evidence="2" id="KW-1185">Reference proteome</keyword>
<evidence type="ECO:0000313" key="2">
    <source>
        <dbReference type="Proteomes" id="UP000540989"/>
    </source>
</evidence>
<protein>
    <submittedName>
        <fullName evidence="1">Uncharacterized protein</fullName>
    </submittedName>
</protein>